<name>A0A6I2L1J4_9BURK</name>
<accession>A0A6I2L1J4</accession>
<organism evidence="2 3">
    <name type="scientific">Duganella guangzhouensis</name>
    <dbReference type="NCBI Taxonomy" id="2666084"/>
    <lineage>
        <taxon>Bacteria</taxon>
        <taxon>Pseudomonadati</taxon>
        <taxon>Pseudomonadota</taxon>
        <taxon>Betaproteobacteria</taxon>
        <taxon>Burkholderiales</taxon>
        <taxon>Oxalobacteraceae</taxon>
        <taxon>Telluria group</taxon>
        <taxon>Duganella</taxon>
    </lineage>
</organism>
<dbReference type="EMBL" id="WKJK01000009">
    <property type="protein sequence ID" value="MRW92041.1"/>
    <property type="molecule type" value="Genomic_DNA"/>
</dbReference>
<protein>
    <submittedName>
        <fullName evidence="2">DUF3649 domain-containing protein</fullName>
    </submittedName>
</protein>
<evidence type="ECO:0000313" key="2">
    <source>
        <dbReference type="EMBL" id="MRW92041.1"/>
    </source>
</evidence>
<sequence>MNMMQILMNYRLGVASRALAAIGGSYAVSSLAVTALALLLPGRAVDRVVAATLIGLVVFPCAVMWCFATRTALKAWLGLIVTGLVLGAIILIGGRA</sequence>
<keyword evidence="1" id="KW-0472">Membrane</keyword>
<comment type="caution">
    <text evidence="2">The sequence shown here is derived from an EMBL/GenBank/DDBJ whole genome shotgun (WGS) entry which is preliminary data.</text>
</comment>
<dbReference type="InterPro" id="IPR022109">
    <property type="entry name" value="DUF3649"/>
</dbReference>
<dbReference type="Proteomes" id="UP000433309">
    <property type="component" value="Unassembled WGS sequence"/>
</dbReference>
<keyword evidence="3" id="KW-1185">Reference proteome</keyword>
<keyword evidence="1" id="KW-0812">Transmembrane</keyword>
<dbReference type="Pfam" id="PF12365">
    <property type="entry name" value="DUF3649"/>
    <property type="match status" value="1"/>
</dbReference>
<dbReference type="RefSeq" id="WP_154379033.1">
    <property type="nucleotide sequence ID" value="NZ_WKJK01000009.1"/>
</dbReference>
<proteinExistence type="predicted"/>
<dbReference type="AlphaFoldDB" id="A0A6I2L1J4"/>
<gene>
    <name evidence="2" type="ORF">GJ699_18770</name>
</gene>
<evidence type="ECO:0000313" key="3">
    <source>
        <dbReference type="Proteomes" id="UP000433309"/>
    </source>
</evidence>
<evidence type="ECO:0000256" key="1">
    <source>
        <dbReference type="SAM" id="Phobius"/>
    </source>
</evidence>
<reference evidence="2 3" key="1">
    <citation type="submission" date="2019-11" db="EMBL/GenBank/DDBJ databases">
        <title>Novel species isolated from a subtropical stream in China.</title>
        <authorList>
            <person name="Lu H."/>
        </authorList>
    </citation>
    <scope>NUCLEOTIDE SEQUENCE [LARGE SCALE GENOMIC DNA]</scope>
    <source>
        <strain evidence="2 3">FT80W</strain>
    </source>
</reference>
<keyword evidence="1" id="KW-1133">Transmembrane helix</keyword>
<feature type="transmembrane region" description="Helical" evidence="1">
    <location>
        <begin position="48"/>
        <end position="68"/>
    </location>
</feature>
<feature type="transmembrane region" description="Helical" evidence="1">
    <location>
        <begin position="75"/>
        <end position="94"/>
    </location>
</feature>